<dbReference type="Pfam" id="PF21075">
    <property type="entry name" value="GDH_ACT1"/>
    <property type="match status" value="1"/>
</dbReference>
<dbReference type="Gene3D" id="3.40.50.720">
    <property type="entry name" value="NAD(P)-binding Rossmann-like Domain"/>
    <property type="match status" value="1"/>
</dbReference>
<dbReference type="InterPro" id="IPR048381">
    <property type="entry name" value="GDH_C"/>
</dbReference>
<dbReference type="Pfam" id="PF21079">
    <property type="entry name" value="GDH_HM2"/>
    <property type="match status" value="1"/>
</dbReference>
<gene>
    <name evidence="7" type="ORF">HX830_20355</name>
</gene>
<comment type="caution">
    <text evidence="7">The sequence shown here is derived from an EMBL/GenBank/DDBJ whole genome shotgun (WGS) entry which is preliminary data.</text>
</comment>
<dbReference type="GO" id="GO:0004352">
    <property type="term" value="F:glutamate dehydrogenase (NAD+) activity"/>
    <property type="evidence" value="ECO:0007669"/>
    <property type="project" value="InterPro"/>
</dbReference>
<dbReference type="InterPro" id="IPR049056">
    <property type="entry name" value="NAD_Glu_DH_HM3"/>
</dbReference>
<name>A0A7Y7WT45_9PSED</name>
<dbReference type="Pfam" id="PF21074">
    <property type="entry name" value="GDH_C"/>
    <property type="match status" value="1"/>
</dbReference>
<feature type="domain" description="NAD-glutamate dehydrogenase catalytic" evidence="2">
    <location>
        <begin position="733"/>
        <end position="1227"/>
    </location>
</feature>
<feature type="domain" description="NAD-glutamate dehydrogenase ACT2" evidence="5">
    <location>
        <begin position="407"/>
        <end position="496"/>
    </location>
</feature>
<feature type="domain" description="NAD-specific glutamate dehydrogenase C-terminal" evidence="3">
    <location>
        <begin position="1272"/>
        <end position="1609"/>
    </location>
</feature>
<evidence type="ECO:0000256" key="1">
    <source>
        <dbReference type="ARBA" id="ARBA00023002"/>
    </source>
</evidence>
<dbReference type="PIRSF" id="PIRSF036761">
    <property type="entry name" value="GDH_Mll4104"/>
    <property type="match status" value="1"/>
</dbReference>
<dbReference type="EMBL" id="JACAQA010000018">
    <property type="protein sequence ID" value="NWB87230.1"/>
    <property type="molecule type" value="Genomic_DNA"/>
</dbReference>
<evidence type="ECO:0000259" key="4">
    <source>
        <dbReference type="Pfam" id="PF21075"/>
    </source>
</evidence>
<evidence type="ECO:0000259" key="3">
    <source>
        <dbReference type="Pfam" id="PF21074"/>
    </source>
</evidence>
<dbReference type="SUPFAM" id="SSF51735">
    <property type="entry name" value="NAD(P)-binding Rossmann-fold domains"/>
    <property type="match status" value="1"/>
</dbReference>
<keyword evidence="1" id="KW-0560">Oxidoreductase</keyword>
<dbReference type="PANTHER" id="PTHR43403:SF1">
    <property type="entry name" value="NAD-SPECIFIC GLUTAMATE DEHYDROGENASE"/>
    <property type="match status" value="1"/>
</dbReference>
<dbReference type="Pfam" id="PF21077">
    <property type="entry name" value="GDH_ACT3"/>
    <property type="match status" value="1"/>
</dbReference>
<evidence type="ECO:0000259" key="5">
    <source>
        <dbReference type="Pfam" id="PF21076"/>
    </source>
</evidence>
<feature type="domain" description="NAD-glutamate dehydrogenase ACT3" evidence="6">
    <location>
        <begin position="552"/>
        <end position="631"/>
    </location>
</feature>
<dbReference type="InterPro" id="IPR049064">
    <property type="entry name" value="NAD_Glu_DH_ACT3"/>
</dbReference>
<evidence type="ECO:0000313" key="8">
    <source>
        <dbReference type="Proteomes" id="UP000522864"/>
    </source>
</evidence>
<evidence type="ECO:0000259" key="2">
    <source>
        <dbReference type="Pfam" id="PF05088"/>
    </source>
</evidence>
<dbReference type="Pfam" id="PF05088">
    <property type="entry name" value="Bac_GDH_CD"/>
    <property type="match status" value="1"/>
</dbReference>
<dbReference type="InterPro" id="IPR049059">
    <property type="entry name" value="NAD_Glu_DH_HM1"/>
</dbReference>
<dbReference type="InterPro" id="IPR007780">
    <property type="entry name" value="NAD_Glu_DH_bac"/>
</dbReference>
<dbReference type="InterPro" id="IPR049062">
    <property type="entry name" value="NAD_Glu_DH_ACT2"/>
</dbReference>
<protein>
    <submittedName>
        <fullName evidence="7">NAD-glutamate dehydrogenase</fullName>
    </submittedName>
</protein>
<dbReference type="Proteomes" id="UP000522864">
    <property type="component" value="Unassembled WGS sequence"/>
</dbReference>
<dbReference type="RefSeq" id="WP_103495773.1">
    <property type="nucleotide sequence ID" value="NZ_JACAQA010000018.1"/>
</dbReference>
<evidence type="ECO:0000259" key="6">
    <source>
        <dbReference type="Pfam" id="PF21077"/>
    </source>
</evidence>
<accession>A0A7Y7WT45</accession>
<dbReference type="Pfam" id="PF21076">
    <property type="entry name" value="GDH_ACT2"/>
    <property type="match status" value="1"/>
</dbReference>
<sequence length="1619" mass="181924">MAFFTAASKADFQHQLQAALAQHINEQALPQVALFAEQFFGIISLDELTQRRLSDLAGCTLSAWRLLERFDHTQAQVRAYNPDYERHGWQSTHTAVEVLHPDLPFLVDSVRTELNRRGYSIHTLQTTVLSVRRGSKGELLEVLPKGTQGEGIDKESLMYLEIDRCANAAELSVLSKELEQVLTEVRIAVADFEPMKTKVQELLAGIDASQFAIDPEEKTEIKTFLQWLVDNHFTFLGYEEFVVRDEQDGGHIEYDAQSFLGLTKLLRAGLTPDDTRIEDYAVNYLREPTPLSFAKAAHPSRVHRNAYPDYVSIREIDADGKVIKECRFMGLYTSSVYGESVRVIPYISRKVAEVERRSGFQAKAHLGKELAQVLEVLPRDDLFQTPVDELFNTVMSIVQIQERNKIRVFLRKDPYGRFCYCLAYVPRDVYSTEVRQKIQQVLMDRLKATDCEFWTFFSESVLARVQLILRVDPKNRLDIDPLQLENEVIQACRSWQDDYKSLVVEGFGEAQGTNVLADFPKGFPAGYRERFAAHSAVVDMQHLLSLSDSNPLVMSFYQPLGQVSGQRELHCKLYHADTPLALSDVLPILENLGLRVLGEFPYRLRHNNGREFWIHDFAFTAAEGLDLDIQQLNDTLQDAFVHIVRGDAENDAFNRLVLTAGLPWRDVALLRAYARYLKQIRLGFDLGYIASTLNNHTDIARELTRLFKTRFYLARKLSVEDLDDKQLRLEQAILTALDDVQVLNEDRILRRYLDLIKATLRTNFYQTDANGQNKSYFSFKFNPHAIPELPKPVPKFEIFVYSPRVEGVHLRFGNVARGGLRWSDREEDYRTEVLGLVKAQQVKNSVIVPVGAKGGFLPRRLPLGGGRDEIAAEGIACYRIFISGLLDITDNLKDGALVPPANVVRHDDDDPYLVVAADKGTATFSDIANGIAIDYGFWLGDAFASGGSAGYDHKKMGITAKGAWVGVQRHFRERGINVQEDSITVVGVGDMAGDVFGNGLLMSDKLKLVAAFNHLHIFIDPNPEPASSFAERQRLFDLPRSAWSDYDASLMSEGGGIFSRSAKSIAISPQMKERFDIHADKLTPTELLNALLKAPVDLLWNGGIGTYVKASTESHADVGDKANDALRVNGNELRCKVVGEGGNLGMTQLGRVEFGLNGGGSNTDFIDNAGGVDCSDHEVNIKILLNEVVQAGDMTEKQRNQLLGSMTDEVGGLVLGNNYKQTQALSLAARRAVERIAEYKRLMSDLEARGKLDRAIEFLPSEEQLVERVAAGQGLTRAELSVLISYSKIDLKAALLESKVPDDEYLTRDMETAFPPMLVSKFADAMRRHRLKREIVSTQIANDLVNHMGITFVQRLKESTGMSPANVAGAYVIVRDIFHLPHWFRQIEALDYKVSAETQLELMDELMRLGRRATRWFLRSRRNEQDAARDVAHFGPHLAALGLKLDELLEGPTREVWQARYQAYVQAGVPELLARMVAGTTHLYTLLPIIEAADVSGHDAAEVAKAYFAVGSELDLTWYSQQISDLRVSNNWQAQARETFRDDVDWQQRAITISVLKLADAPQDMEARVALWLERNASMAERWRSMLVEIRAASGTDYAMYAVANRELMDLALSGQPVL</sequence>
<dbReference type="PANTHER" id="PTHR43403">
    <property type="entry name" value="NAD-SPECIFIC GLUTAMATE DEHYDROGENASE"/>
    <property type="match status" value="1"/>
</dbReference>
<dbReference type="InterPro" id="IPR046346">
    <property type="entry name" value="Aminoacid_DH-like_N_sf"/>
</dbReference>
<evidence type="ECO:0000313" key="7">
    <source>
        <dbReference type="EMBL" id="NWB87230.1"/>
    </source>
</evidence>
<dbReference type="InterPro" id="IPR036291">
    <property type="entry name" value="NAD(P)-bd_dom_sf"/>
</dbReference>
<feature type="domain" description="NAD-glutamate dehydrogenase N-terminal ACT1" evidence="4">
    <location>
        <begin position="35"/>
        <end position="178"/>
    </location>
</feature>
<organism evidence="7 8">
    <name type="scientific">Pseudomonas gingeri</name>
    <dbReference type="NCBI Taxonomy" id="117681"/>
    <lineage>
        <taxon>Bacteria</taxon>
        <taxon>Pseudomonadati</taxon>
        <taxon>Pseudomonadota</taxon>
        <taxon>Gammaproteobacteria</taxon>
        <taxon>Pseudomonadales</taxon>
        <taxon>Pseudomonadaceae</taxon>
        <taxon>Pseudomonas</taxon>
    </lineage>
</organism>
<dbReference type="GO" id="GO:0004069">
    <property type="term" value="F:L-aspartate:2-oxoglutarate aminotransferase activity"/>
    <property type="evidence" value="ECO:0007669"/>
    <property type="project" value="InterPro"/>
</dbReference>
<dbReference type="Pfam" id="PF21073">
    <property type="entry name" value="GDH_HM1"/>
    <property type="match status" value="1"/>
</dbReference>
<reference evidence="7 8" key="1">
    <citation type="submission" date="2020-04" db="EMBL/GenBank/DDBJ databases">
        <title>Molecular characterization of pseudomonads from Agaricus bisporus reveal novel blotch 2 pathogens in Western Europe.</title>
        <authorList>
            <person name="Taparia T."/>
            <person name="Krijger M."/>
            <person name="Haynes E."/>
            <person name="Elpinstone J.G."/>
            <person name="Noble R."/>
            <person name="Van Der Wolf J."/>
        </authorList>
    </citation>
    <scope>NUCLEOTIDE SEQUENCE [LARGE SCALE GENOMIC DNA]</scope>
    <source>
        <strain evidence="7 8">G9001</strain>
    </source>
</reference>
<dbReference type="InterPro" id="IPR028971">
    <property type="entry name" value="NAD-GDH_cat"/>
</dbReference>
<dbReference type="InterPro" id="IPR024727">
    <property type="entry name" value="NAD_Glu_DH_N_ACT1"/>
</dbReference>
<dbReference type="GO" id="GO:0006538">
    <property type="term" value="P:L-glutamate catabolic process"/>
    <property type="evidence" value="ECO:0007669"/>
    <property type="project" value="InterPro"/>
</dbReference>
<dbReference type="InterPro" id="IPR049058">
    <property type="entry name" value="NAD_Glu_DH_HM2"/>
</dbReference>
<dbReference type="Pfam" id="PF21078">
    <property type="entry name" value="GDH_HM3"/>
    <property type="match status" value="1"/>
</dbReference>
<dbReference type="SUPFAM" id="SSF53223">
    <property type="entry name" value="Aminoacid dehydrogenase-like, N-terminal domain"/>
    <property type="match status" value="1"/>
</dbReference>
<proteinExistence type="predicted"/>